<name>A0A8B6X6P8_9BURK</name>
<dbReference type="AlphaFoldDB" id="A0A8B6X6P8"/>
<reference evidence="3" key="3">
    <citation type="journal article" date="2008" name="Cell. Mol. Life Sci.">
        <title>Medium- and short-chain dehydrogenase/reductase gene and protein families : the SDR superfamily: functional and structural diversity within a family of metabolic and regulatory enzymes.</title>
        <authorList>
            <person name="Kavanagh K.L."/>
            <person name="Jornvall H."/>
            <person name="Persson B."/>
            <person name="Oppermann U."/>
        </authorList>
    </citation>
    <scope>NUCLEOTIDE SEQUENCE</scope>
</reference>
<dbReference type="PRINTS" id="PR00081">
    <property type="entry name" value="GDHRDH"/>
</dbReference>
<dbReference type="EC" id="1.1.1.-" evidence="3"/>
<reference evidence="3" key="1">
    <citation type="journal article" date="1995" name="Biochemistry">
        <title>Short-chain dehydrogenases/reductases (SDR).</title>
        <authorList>
            <person name="Jornvall H."/>
            <person name="Persson B."/>
            <person name="Krook M."/>
            <person name="Atrian S."/>
            <person name="Gonzalez-Duarte R."/>
            <person name="Jeffery J."/>
            <person name="Ghosh D."/>
        </authorList>
    </citation>
    <scope>NUCLEOTIDE SEQUENCE</scope>
</reference>
<dbReference type="Gene3D" id="3.40.50.720">
    <property type="entry name" value="NAD(P)-binding Rossmann-like Domain"/>
    <property type="match status" value="1"/>
</dbReference>
<feature type="domain" description="Ketoreductase" evidence="1">
    <location>
        <begin position="8"/>
        <end position="192"/>
    </location>
</feature>
<dbReference type="PRINTS" id="PR00080">
    <property type="entry name" value="SDRFAMILY"/>
</dbReference>
<dbReference type="SUPFAM" id="SSF51735">
    <property type="entry name" value="NAD(P)-binding Rossmann-fold domains"/>
    <property type="match status" value="1"/>
</dbReference>
<organism evidence="2 3">
    <name type="scientific">Derxia gummosa DSM 723</name>
    <dbReference type="NCBI Taxonomy" id="1121388"/>
    <lineage>
        <taxon>Bacteria</taxon>
        <taxon>Pseudomonadati</taxon>
        <taxon>Pseudomonadota</taxon>
        <taxon>Betaproteobacteria</taxon>
        <taxon>Burkholderiales</taxon>
        <taxon>Alcaligenaceae</taxon>
        <taxon>Derxia</taxon>
    </lineage>
</organism>
<dbReference type="PANTHER" id="PTHR45024:SF3">
    <property type="entry name" value="BLL2957 PROTEIN"/>
    <property type="match status" value="1"/>
</dbReference>
<reference evidence="3" key="5">
    <citation type="submission" date="2025-08" db="UniProtKB">
        <authorList>
            <consortium name="RefSeq"/>
        </authorList>
    </citation>
    <scope>IDENTIFICATION</scope>
</reference>
<dbReference type="InterPro" id="IPR036291">
    <property type="entry name" value="NAD(P)-bd_dom_sf"/>
</dbReference>
<protein>
    <submittedName>
        <fullName evidence="3">SDR family NAD(P)-dependent oxidoreductase</fullName>
        <ecNumber evidence="3">1.1.1.-</ecNumber>
    </submittedName>
</protein>
<accession>A0A8B6X6P8</accession>
<reference evidence="3" key="4">
    <citation type="journal article" date="2008" name="Cell. Mol. Life Sci.">
        <title>Medium- and short-chain dehydrogenase/reductase gene and protein families : Structure-function relationships in short-chain alcohol dehydrogenases.</title>
        <authorList>
            <person name="Ladenstein R."/>
            <person name="Winberg J.O."/>
            <person name="Benach J."/>
        </authorList>
    </citation>
    <scope>NUCLEOTIDE SEQUENCE</scope>
</reference>
<dbReference type="Proteomes" id="UP000675920">
    <property type="component" value="Unplaced"/>
</dbReference>
<evidence type="ECO:0000313" key="3">
    <source>
        <dbReference type="RefSeq" id="WP_028312754.1"/>
    </source>
</evidence>
<dbReference type="RefSeq" id="WP_028312754.1">
    <property type="nucleotide sequence ID" value="NZ_KI519499.1"/>
</dbReference>
<dbReference type="Pfam" id="PF13561">
    <property type="entry name" value="adh_short_C2"/>
    <property type="match status" value="1"/>
</dbReference>
<dbReference type="SMART" id="SM00822">
    <property type="entry name" value="PKS_KR"/>
    <property type="match status" value="1"/>
</dbReference>
<evidence type="ECO:0000259" key="1">
    <source>
        <dbReference type="SMART" id="SM00822"/>
    </source>
</evidence>
<dbReference type="InterPro" id="IPR057326">
    <property type="entry name" value="KR_dom"/>
</dbReference>
<dbReference type="CDD" id="cd05233">
    <property type="entry name" value="SDR_c"/>
    <property type="match status" value="1"/>
</dbReference>
<dbReference type="InterPro" id="IPR002347">
    <property type="entry name" value="SDR_fam"/>
</dbReference>
<keyword evidence="2" id="KW-1185">Reference proteome</keyword>
<dbReference type="PANTHER" id="PTHR45024">
    <property type="entry name" value="DEHYDROGENASES, SHORT CHAIN"/>
    <property type="match status" value="1"/>
</dbReference>
<dbReference type="InterPro" id="IPR051687">
    <property type="entry name" value="Peroxisomal_Beta-Oxidation"/>
</dbReference>
<evidence type="ECO:0000313" key="2">
    <source>
        <dbReference type="Proteomes" id="UP000675920"/>
    </source>
</evidence>
<proteinExistence type="predicted"/>
<reference evidence="3" key="2">
    <citation type="journal article" date="2003" name="Chem. Biol. Interact.">
        <title>Short-chain dehydrogenases/reductases (SDR): the 2002 update.</title>
        <authorList>
            <person name="Oppermann U."/>
            <person name="Filling C."/>
            <person name="Hult M."/>
            <person name="Shafqat N."/>
            <person name="Wu X."/>
            <person name="Lindh M."/>
            <person name="Shafqat J."/>
            <person name="Nordling E."/>
            <person name="Kallberg Y."/>
            <person name="Persson B."/>
            <person name="Jornvall H."/>
        </authorList>
    </citation>
    <scope>NUCLEOTIDE SEQUENCE</scope>
</reference>
<sequence>MTDILDKRVAIVTGGARGIGLAIAQTLVMEGARVVIADTGCDIDGGPQDSVVADAVVERLNAKAPGSAIAFKENLAKPDAAEACVALARANWGAIDIVVNNAAIQIEAPITDTRREQYENVFANNLIAPYALLAAATPHMREQVKRGRIPGSIVNLVAASAFIGNTHQSAFVASKAGLLGLTRAVAMDLSATGINCNAVAPFATTRVTQQFEPRTEAQRQYQAHALKVPASYVANLVAYLCTSYAARVTGQTFGVRAREVFLYHPPGPQLTVYTEPGGFDPEAYAQYMQAMRGQYADLRTEYEVFNIDPLL</sequence>